<feature type="binding site" evidence="3">
    <location>
        <begin position="258"/>
        <end position="259"/>
    </location>
    <ligand>
        <name>ATP</name>
        <dbReference type="ChEBI" id="CHEBI:30616"/>
    </ligand>
</feature>
<dbReference type="InterPro" id="IPR003812">
    <property type="entry name" value="Fido"/>
</dbReference>
<gene>
    <name evidence="5" type="ORF">EB03_01799</name>
</gene>
<feature type="binding site" evidence="3">
    <location>
        <begin position="220"/>
        <end position="227"/>
    </location>
    <ligand>
        <name>ATP</name>
        <dbReference type="ChEBI" id="CHEBI:30616"/>
    </ligand>
</feature>
<evidence type="ECO:0000313" key="5">
    <source>
        <dbReference type="EMBL" id="RBT68664.1"/>
    </source>
</evidence>
<dbReference type="Pfam" id="PF13784">
    <property type="entry name" value="Fic_N"/>
    <property type="match status" value="1"/>
</dbReference>
<organism evidence="5 6">
    <name type="scientific">Enterococcus hirae</name>
    <dbReference type="NCBI Taxonomy" id="1354"/>
    <lineage>
        <taxon>Bacteria</taxon>
        <taxon>Bacillati</taxon>
        <taxon>Bacillota</taxon>
        <taxon>Bacilli</taxon>
        <taxon>Lactobacillales</taxon>
        <taxon>Enterococcaceae</taxon>
        <taxon>Enterococcus</taxon>
    </lineage>
</organism>
<feature type="binding site" evidence="1">
    <location>
        <begin position="221"/>
        <end position="227"/>
    </location>
    <ligand>
        <name>ATP</name>
        <dbReference type="ChEBI" id="CHEBI:30616"/>
    </ligand>
</feature>
<dbReference type="AlphaFoldDB" id="A0AB37IAU2"/>
<dbReference type="RefSeq" id="WP_240187700.1">
    <property type="nucleotide sequence ID" value="NZ_KZ846634.1"/>
</dbReference>
<sequence length="380" mass="43593">MAIPIKGVEFLPPLVTTEEAVKLYKKCAEVNRKIGKLNANMESSIVNTSLFQILSFQESVQSTRIEGTQVTFSDIIDEANKTEKSNEVQEVENYRRALQLGVSFIEAGNPITTRIVKEIHSVLMSEDVRGTCSSKGEFRRIQNYIGPKGCTEKNASYIPVSANLIPEYMTNLEYYINGEEHSSFFVHRKEGKFVFDKDSDPLIKTAILHAQFESIHPFLDGNGRTGRILIVLNTLKDGLMNRPVFFVSEELEKEKIRYYNALNGVRGKNADWFTWLDFFLEASNRMAENQLEKLEKIDQLAKEGCQFLSEEGFKSTIQYWLLSFSNLYISAKEAAEMLNVTPSTARKHLNILTNLKMLHVDKQIQRNRIYINYDLLREID</sequence>
<keyword evidence="1" id="KW-0547">Nucleotide-binding</keyword>
<dbReference type="Pfam" id="PF02661">
    <property type="entry name" value="Fic"/>
    <property type="match status" value="1"/>
</dbReference>
<evidence type="ECO:0000313" key="6">
    <source>
        <dbReference type="Proteomes" id="UP000253498"/>
    </source>
</evidence>
<feature type="binding site" evidence="1">
    <location>
        <position position="216"/>
    </location>
    <ligand>
        <name>ATP</name>
        <dbReference type="ChEBI" id="CHEBI:30616"/>
    </ligand>
</feature>
<dbReference type="Proteomes" id="UP000253498">
    <property type="component" value="Unassembled WGS sequence"/>
</dbReference>
<dbReference type="Gene3D" id="1.10.3290.10">
    <property type="entry name" value="Fido-like domain"/>
    <property type="match status" value="1"/>
</dbReference>
<feature type="domain" description="Fido" evidence="4">
    <location>
        <begin position="111"/>
        <end position="281"/>
    </location>
</feature>
<accession>A0AB37IAU2</accession>
<feature type="active site" evidence="2">
    <location>
        <position position="216"/>
    </location>
</feature>
<proteinExistence type="predicted"/>
<dbReference type="PIRSF" id="PIRSF038925">
    <property type="entry name" value="AMP-prot_trans"/>
    <property type="match status" value="1"/>
</dbReference>
<dbReference type="InterPro" id="IPR040198">
    <property type="entry name" value="Fido_containing"/>
</dbReference>
<dbReference type="PANTHER" id="PTHR13504:SF38">
    <property type="entry name" value="FIDO DOMAIN-CONTAINING PROTEIN"/>
    <property type="match status" value="1"/>
</dbReference>
<dbReference type="InterPro" id="IPR036597">
    <property type="entry name" value="Fido-like_dom_sf"/>
</dbReference>
<comment type="caution">
    <text evidence="5">The sequence shown here is derived from an EMBL/GenBank/DDBJ whole genome shotgun (WGS) entry which is preliminary data.</text>
</comment>
<dbReference type="GO" id="GO:0005524">
    <property type="term" value="F:ATP binding"/>
    <property type="evidence" value="ECO:0007669"/>
    <property type="project" value="UniProtKB-KW"/>
</dbReference>
<evidence type="ECO:0000256" key="1">
    <source>
        <dbReference type="PIRSR" id="PIRSR038925-1"/>
    </source>
</evidence>
<evidence type="ECO:0000256" key="3">
    <source>
        <dbReference type="PIRSR" id="PIRSR640198-2"/>
    </source>
</evidence>
<dbReference type="SUPFAM" id="SSF140931">
    <property type="entry name" value="Fic-like"/>
    <property type="match status" value="1"/>
</dbReference>
<reference evidence="5 6" key="1">
    <citation type="submission" date="2015-06" db="EMBL/GenBank/DDBJ databases">
        <title>The Genome Sequence of Enterococcus hirae 88EA1.</title>
        <authorList>
            <consortium name="The Broad Institute Genomics Platform"/>
            <consortium name="The Broad Institute Genome Sequencing Center for Infectious Disease"/>
            <person name="Earl A.M."/>
            <person name="Van Tyne D."/>
            <person name="Lebreton F."/>
            <person name="Saavedra J.T."/>
            <person name="Gilmore M.S."/>
            <person name="Manson McGuire A."/>
            <person name="Clock S."/>
            <person name="Crupain M."/>
            <person name="Rangan U."/>
            <person name="Young S."/>
            <person name="Abouelleil A."/>
            <person name="Cao P."/>
            <person name="Chapman S.B."/>
            <person name="Griggs A."/>
            <person name="Priest M."/>
            <person name="Shea T."/>
            <person name="Wortman J."/>
            <person name="Nusbaum C."/>
            <person name="Birren B."/>
        </authorList>
    </citation>
    <scope>NUCLEOTIDE SEQUENCE [LARGE SCALE GENOMIC DNA]</scope>
    <source>
        <strain evidence="5 6">88EA1</strain>
    </source>
</reference>
<keyword evidence="1" id="KW-0067">ATP-binding</keyword>
<dbReference type="InterPro" id="IPR026287">
    <property type="entry name" value="SoFic-like"/>
</dbReference>
<dbReference type="PROSITE" id="PS51459">
    <property type="entry name" value="FIDO"/>
    <property type="match status" value="1"/>
</dbReference>
<protein>
    <recommendedName>
        <fullName evidence="4">Fido domain-containing protein</fullName>
    </recommendedName>
</protein>
<feature type="binding site" evidence="1">
    <location>
        <position position="258"/>
    </location>
    <ligand>
        <name>ATP</name>
        <dbReference type="ChEBI" id="CHEBI:30616"/>
    </ligand>
</feature>
<evidence type="ECO:0000256" key="2">
    <source>
        <dbReference type="PIRSR" id="PIRSR640198-1"/>
    </source>
</evidence>
<dbReference type="PANTHER" id="PTHR13504">
    <property type="entry name" value="FIDO DOMAIN-CONTAINING PROTEIN DDB_G0283145"/>
    <property type="match status" value="1"/>
</dbReference>
<dbReference type="EMBL" id="LESJ01000005">
    <property type="protein sequence ID" value="RBT68664.1"/>
    <property type="molecule type" value="Genomic_DNA"/>
</dbReference>
<evidence type="ECO:0000259" key="4">
    <source>
        <dbReference type="PROSITE" id="PS51459"/>
    </source>
</evidence>
<feature type="binding site" evidence="1">
    <location>
        <position position="66"/>
    </location>
    <ligand>
        <name>ATP</name>
        <dbReference type="ChEBI" id="CHEBI:30616"/>
    </ligand>
</feature>
<name>A0AB37IAU2_ENTHR</name>
<dbReference type="InterPro" id="IPR025758">
    <property type="entry name" value="Fic/DOC_N"/>
</dbReference>